<evidence type="ECO:0000256" key="4">
    <source>
        <dbReference type="ARBA" id="ARBA00023033"/>
    </source>
</evidence>
<dbReference type="OrthoDB" id="655030at2759"/>
<dbReference type="PANTHER" id="PTHR46972">
    <property type="entry name" value="MONOOXYGENASE ASQM-RELATED"/>
    <property type="match status" value="1"/>
</dbReference>
<keyword evidence="1" id="KW-0285">Flavoprotein</keyword>
<evidence type="ECO:0000256" key="2">
    <source>
        <dbReference type="ARBA" id="ARBA00022827"/>
    </source>
</evidence>
<protein>
    <submittedName>
        <fullName evidence="6">FAD/NAD(P)-binding domain-containing protein</fullName>
    </submittedName>
</protein>
<organism evidence="6 7">
    <name type="scientific">Exidia glandulosa HHB12029</name>
    <dbReference type="NCBI Taxonomy" id="1314781"/>
    <lineage>
        <taxon>Eukaryota</taxon>
        <taxon>Fungi</taxon>
        <taxon>Dikarya</taxon>
        <taxon>Basidiomycota</taxon>
        <taxon>Agaricomycotina</taxon>
        <taxon>Agaricomycetes</taxon>
        <taxon>Auriculariales</taxon>
        <taxon>Exidiaceae</taxon>
        <taxon>Exidia</taxon>
    </lineage>
</organism>
<keyword evidence="3" id="KW-0560">Oxidoreductase</keyword>
<dbReference type="SUPFAM" id="SSF51905">
    <property type="entry name" value="FAD/NAD(P)-binding domain"/>
    <property type="match status" value="1"/>
</dbReference>
<dbReference type="Pfam" id="PF01494">
    <property type="entry name" value="FAD_binding_3"/>
    <property type="match status" value="1"/>
</dbReference>
<dbReference type="InParanoid" id="A0A165ND06"/>
<gene>
    <name evidence="6" type="ORF">EXIGLDRAFT_584196</name>
</gene>
<proteinExistence type="predicted"/>
<keyword evidence="4" id="KW-0503">Monooxygenase</keyword>
<dbReference type="EMBL" id="KV425900">
    <property type="protein sequence ID" value="KZW00568.1"/>
    <property type="molecule type" value="Genomic_DNA"/>
</dbReference>
<feature type="non-terminal residue" evidence="6">
    <location>
        <position position="349"/>
    </location>
</feature>
<dbReference type="PRINTS" id="PR00420">
    <property type="entry name" value="RNGMNOXGNASE"/>
</dbReference>
<dbReference type="GO" id="GO:0004497">
    <property type="term" value="F:monooxygenase activity"/>
    <property type="evidence" value="ECO:0007669"/>
    <property type="project" value="UniProtKB-KW"/>
</dbReference>
<evidence type="ECO:0000256" key="1">
    <source>
        <dbReference type="ARBA" id="ARBA00022630"/>
    </source>
</evidence>
<dbReference type="GO" id="GO:0071949">
    <property type="term" value="F:FAD binding"/>
    <property type="evidence" value="ECO:0007669"/>
    <property type="project" value="InterPro"/>
</dbReference>
<feature type="domain" description="FAD-binding" evidence="5">
    <location>
        <begin position="3"/>
        <end position="333"/>
    </location>
</feature>
<accession>A0A165ND06</accession>
<dbReference type="PANTHER" id="PTHR46972:SF1">
    <property type="entry name" value="FAD DEPENDENT OXIDOREDUCTASE DOMAIN-CONTAINING PROTEIN"/>
    <property type="match status" value="1"/>
</dbReference>
<sequence length="349" mass="38140">PRIAIIGAGPGGLVLLNVLARHNVSATLYERDLQFDSRAHLGGTLDLHEESGQAAMKAAGLWKQFVQNSRPEGEEVQVMDKRGEPLFHHIPPPGVPGTHERPEIDRTLLRQILLDGAPEGSVKFGHAFVSATPAADGNGWEVSFANGFKTTVDLLVGADGAHSRVRPLVSDAKIQYTGLTGIEVSFDASVAQQHPDLDKRAGNGAIYAFDDRKTLTVMRNGDGRIRTYAFFFEPESFELPTAPREAIDEVLSRYTDWAPWMRQLLELADLQAVYPRKFYILPVGHSWEHRKGVTLLGDAMNLMTPFAGKGANTAMQAAFMLGLAIAGEVERNGSLDEVDAAVAKYEQEI</sequence>
<evidence type="ECO:0000256" key="3">
    <source>
        <dbReference type="ARBA" id="ARBA00023002"/>
    </source>
</evidence>
<dbReference type="AlphaFoldDB" id="A0A165ND06"/>
<evidence type="ECO:0000313" key="7">
    <source>
        <dbReference type="Proteomes" id="UP000077266"/>
    </source>
</evidence>
<reference evidence="6 7" key="1">
    <citation type="journal article" date="2016" name="Mol. Biol. Evol.">
        <title>Comparative Genomics of Early-Diverging Mushroom-Forming Fungi Provides Insights into the Origins of Lignocellulose Decay Capabilities.</title>
        <authorList>
            <person name="Nagy L.G."/>
            <person name="Riley R."/>
            <person name="Tritt A."/>
            <person name="Adam C."/>
            <person name="Daum C."/>
            <person name="Floudas D."/>
            <person name="Sun H."/>
            <person name="Yadav J.S."/>
            <person name="Pangilinan J."/>
            <person name="Larsson K.H."/>
            <person name="Matsuura K."/>
            <person name="Barry K."/>
            <person name="Labutti K."/>
            <person name="Kuo R."/>
            <person name="Ohm R.A."/>
            <person name="Bhattacharya S.S."/>
            <person name="Shirouzu T."/>
            <person name="Yoshinaga Y."/>
            <person name="Martin F.M."/>
            <person name="Grigoriev I.V."/>
            <person name="Hibbett D.S."/>
        </authorList>
    </citation>
    <scope>NUCLEOTIDE SEQUENCE [LARGE SCALE GENOMIC DNA]</scope>
    <source>
        <strain evidence="6 7">HHB12029</strain>
    </source>
</reference>
<dbReference type="InterPro" id="IPR036188">
    <property type="entry name" value="FAD/NAD-bd_sf"/>
</dbReference>
<keyword evidence="7" id="KW-1185">Reference proteome</keyword>
<dbReference type="STRING" id="1314781.A0A165ND06"/>
<dbReference type="Gene3D" id="3.50.50.60">
    <property type="entry name" value="FAD/NAD(P)-binding domain"/>
    <property type="match status" value="1"/>
</dbReference>
<dbReference type="Proteomes" id="UP000077266">
    <property type="component" value="Unassembled WGS sequence"/>
</dbReference>
<feature type="non-terminal residue" evidence="6">
    <location>
        <position position="1"/>
    </location>
</feature>
<keyword evidence="2" id="KW-0274">FAD</keyword>
<dbReference type="InterPro" id="IPR002938">
    <property type="entry name" value="FAD-bd"/>
</dbReference>
<evidence type="ECO:0000259" key="5">
    <source>
        <dbReference type="Pfam" id="PF01494"/>
    </source>
</evidence>
<name>A0A165ND06_EXIGL</name>
<evidence type="ECO:0000313" key="6">
    <source>
        <dbReference type="EMBL" id="KZW00568.1"/>
    </source>
</evidence>